<gene>
    <name evidence="1" type="ORF">STAS_33781</name>
</gene>
<keyword evidence="2" id="KW-1185">Reference proteome</keyword>
<dbReference type="EMBL" id="BKCP01012403">
    <property type="protein sequence ID" value="GER56083.1"/>
    <property type="molecule type" value="Genomic_DNA"/>
</dbReference>
<evidence type="ECO:0000313" key="2">
    <source>
        <dbReference type="Proteomes" id="UP000325081"/>
    </source>
</evidence>
<evidence type="ECO:0000313" key="1">
    <source>
        <dbReference type="EMBL" id="GER56083.1"/>
    </source>
</evidence>
<dbReference type="Proteomes" id="UP000325081">
    <property type="component" value="Unassembled WGS sequence"/>
</dbReference>
<dbReference type="GO" id="GO:0034220">
    <property type="term" value="P:monoatomic ion transmembrane transport"/>
    <property type="evidence" value="ECO:0007669"/>
    <property type="project" value="UniProtKB-KW"/>
</dbReference>
<name>A0A5A7RFX3_STRAF</name>
<accession>A0A5A7RFX3</accession>
<proteinExistence type="predicted"/>
<comment type="caution">
    <text evidence="1">The sequence shown here is derived from an EMBL/GenBank/DDBJ whole genome shotgun (WGS) entry which is preliminary data.</text>
</comment>
<dbReference type="AlphaFoldDB" id="A0A5A7RFX3"/>
<sequence length="184" mass="19440">MDEAIFFRILNLKNGLGPLPAFSRQIQPDSGRWWRTGVPTGPLRLWRLSVFAVAMAGGGDFSASRGFSYAVGSELCLGSGLGPAGVSLQAHAWVQPISSVGIGGLHRLGLPWSRMGRGGGHRCVCGVPCGEQPEFFQRQLLLEGSVVFERLLVSRLRSGISCYVFGAAALGPGVAGLLAARGLF</sequence>
<organism evidence="1 2">
    <name type="scientific">Striga asiatica</name>
    <name type="common">Asiatic witchweed</name>
    <name type="synonym">Buchnera asiatica</name>
    <dbReference type="NCBI Taxonomy" id="4170"/>
    <lineage>
        <taxon>Eukaryota</taxon>
        <taxon>Viridiplantae</taxon>
        <taxon>Streptophyta</taxon>
        <taxon>Embryophyta</taxon>
        <taxon>Tracheophyta</taxon>
        <taxon>Spermatophyta</taxon>
        <taxon>Magnoliopsida</taxon>
        <taxon>eudicotyledons</taxon>
        <taxon>Gunneridae</taxon>
        <taxon>Pentapetalae</taxon>
        <taxon>asterids</taxon>
        <taxon>lamiids</taxon>
        <taxon>Lamiales</taxon>
        <taxon>Orobanchaceae</taxon>
        <taxon>Buchnereae</taxon>
        <taxon>Striga</taxon>
    </lineage>
</organism>
<reference evidence="2" key="1">
    <citation type="journal article" date="2019" name="Curr. Biol.">
        <title>Genome Sequence of Striga asiatica Provides Insight into the Evolution of Plant Parasitism.</title>
        <authorList>
            <person name="Yoshida S."/>
            <person name="Kim S."/>
            <person name="Wafula E.K."/>
            <person name="Tanskanen J."/>
            <person name="Kim Y.M."/>
            <person name="Honaas L."/>
            <person name="Yang Z."/>
            <person name="Spallek T."/>
            <person name="Conn C.E."/>
            <person name="Ichihashi Y."/>
            <person name="Cheong K."/>
            <person name="Cui S."/>
            <person name="Der J.P."/>
            <person name="Gundlach H."/>
            <person name="Jiao Y."/>
            <person name="Hori C."/>
            <person name="Ishida J.K."/>
            <person name="Kasahara H."/>
            <person name="Kiba T."/>
            <person name="Kim M.S."/>
            <person name="Koo N."/>
            <person name="Laohavisit A."/>
            <person name="Lee Y.H."/>
            <person name="Lumba S."/>
            <person name="McCourt P."/>
            <person name="Mortimer J.C."/>
            <person name="Mutuku J.M."/>
            <person name="Nomura T."/>
            <person name="Sasaki-Sekimoto Y."/>
            <person name="Seto Y."/>
            <person name="Wang Y."/>
            <person name="Wakatake T."/>
            <person name="Sakakibara H."/>
            <person name="Demura T."/>
            <person name="Yamaguchi S."/>
            <person name="Yoneyama K."/>
            <person name="Manabe R.I."/>
            <person name="Nelson D.C."/>
            <person name="Schulman A.H."/>
            <person name="Timko M.P."/>
            <person name="dePamphilis C.W."/>
            <person name="Choi D."/>
            <person name="Shirasu K."/>
        </authorList>
    </citation>
    <scope>NUCLEOTIDE SEQUENCE [LARGE SCALE GENOMIC DNA]</scope>
    <source>
        <strain evidence="2">cv. UVA1</strain>
    </source>
</reference>
<keyword evidence="1" id="KW-0406">Ion transport</keyword>
<keyword evidence="1" id="KW-0813">Transport</keyword>
<keyword evidence="1" id="KW-0407">Ion channel</keyword>
<protein>
    <submittedName>
        <fullName evidence="1">Potassium channel in Arabidopsis thaliana 3</fullName>
    </submittedName>
</protein>